<dbReference type="Pfam" id="PF05368">
    <property type="entry name" value="NmrA"/>
    <property type="match status" value="1"/>
</dbReference>
<evidence type="ECO:0000256" key="2">
    <source>
        <dbReference type="ARBA" id="ARBA00022857"/>
    </source>
</evidence>
<organism evidence="5 6">
    <name type="scientific">Dactylonectria estremocensis</name>
    <dbReference type="NCBI Taxonomy" id="1079267"/>
    <lineage>
        <taxon>Eukaryota</taxon>
        <taxon>Fungi</taxon>
        <taxon>Dikarya</taxon>
        <taxon>Ascomycota</taxon>
        <taxon>Pezizomycotina</taxon>
        <taxon>Sordariomycetes</taxon>
        <taxon>Hypocreomycetidae</taxon>
        <taxon>Hypocreales</taxon>
        <taxon>Nectriaceae</taxon>
        <taxon>Dactylonectria</taxon>
    </lineage>
</organism>
<keyword evidence="3" id="KW-0560">Oxidoreductase</keyword>
<dbReference type="SUPFAM" id="SSF51735">
    <property type="entry name" value="NAD(P)-binding Rossmann-fold domains"/>
    <property type="match status" value="1"/>
</dbReference>
<accession>A0A9P9FAA1</accession>
<dbReference type="InterPro" id="IPR051164">
    <property type="entry name" value="NmrA-like_oxidored"/>
</dbReference>
<dbReference type="InterPro" id="IPR008030">
    <property type="entry name" value="NmrA-like"/>
</dbReference>
<reference evidence="5" key="1">
    <citation type="journal article" date="2021" name="Nat. Commun.">
        <title>Genetic determinants of endophytism in the Arabidopsis root mycobiome.</title>
        <authorList>
            <person name="Mesny F."/>
            <person name="Miyauchi S."/>
            <person name="Thiergart T."/>
            <person name="Pickel B."/>
            <person name="Atanasova L."/>
            <person name="Karlsson M."/>
            <person name="Huettel B."/>
            <person name="Barry K.W."/>
            <person name="Haridas S."/>
            <person name="Chen C."/>
            <person name="Bauer D."/>
            <person name="Andreopoulos W."/>
            <person name="Pangilinan J."/>
            <person name="LaButti K."/>
            <person name="Riley R."/>
            <person name="Lipzen A."/>
            <person name="Clum A."/>
            <person name="Drula E."/>
            <person name="Henrissat B."/>
            <person name="Kohler A."/>
            <person name="Grigoriev I.V."/>
            <person name="Martin F.M."/>
            <person name="Hacquard S."/>
        </authorList>
    </citation>
    <scope>NUCLEOTIDE SEQUENCE</scope>
    <source>
        <strain evidence="5">MPI-CAGE-AT-0021</strain>
    </source>
</reference>
<dbReference type="AlphaFoldDB" id="A0A9P9FAA1"/>
<feature type="domain" description="NmrA-like" evidence="4">
    <location>
        <begin position="3"/>
        <end position="275"/>
    </location>
</feature>
<dbReference type="Gene3D" id="3.90.25.10">
    <property type="entry name" value="UDP-galactose 4-epimerase, domain 1"/>
    <property type="match status" value="1"/>
</dbReference>
<dbReference type="Gene3D" id="3.40.50.720">
    <property type="entry name" value="NAD(P)-binding Rossmann-like Domain"/>
    <property type="match status" value="1"/>
</dbReference>
<evidence type="ECO:0000256" key="3">
    <source>
        <dbReference type="ARBA" id="ARBA00023002"/>
    </source>
</evidence>
<comment type="caution">
    <text evidence="5">The sequence shown here is derived from an EMBL/GenBank/DDBJ whole genome shotgun (WGS) entry which is preliminary data.</text>
</comment>
<sequence>MPSSQVFVCGATGTQGGAVARSLLAKNVKVHALARDPTSDKAKALEALGVKLWHGDYDNKEAIEAAIGGCDAIFINLMPDLQDLTRELVWAKNIMAAGKAAGAKHAIYSSGFGVDQVQEFKLLDQQSIVATVLRSKQSIEREVRDAGYEHWTILRPGNFMANFLQPLVRMYGGLVDKGVWTTALTPETLLPMVDTKTVGLFGATAILEPERFSGKEISYADELMRVDTLLEELSIATGRDLKAVYLTDEEIEEQKKTNIFLHGQLAMRDMAQFVDIDEVKSWGVPLGTVREFMVREKKRVDETYNTSA</sequence>
<dbReference type="GO" id="GO:0005634">
    <property type="term" value="C:nucleus"/>
    <property type="evidence" value="ECO:0007669"/>
    <property type="project" value="TreeGrafter"/>
</dbReference>
<dbReference type="Proteomes" id="UP000717696">
    <property type="component" value="Unassembled WGS sequence"/>
</dbReference>
<dbReference type="OrthoDB" id="419598at2759"/>
<dbReference type="PANTHER" id="PTHR42748:SF30">
    <property type="entry name" value="NMRA-LIKE DOMAIN-CONTAINING PROTEIN"/>
    <property type="match status" value="1"/>
</dbReference>
<keyword evidence="2" id="KW-0521">NADP</keyword>
<keyword evidence="6" id="KW-1185">Reference proteome</keyword>
<dbReference type="InterPro" id="IPR036291">
    <property type="entry name" value="NAD(P)-bd_dom_sf"/>
</dbReference>
<comment type="similarity">
    <text evidence="1">Belongs to the NmrA-type oxidoreductase family.</text>
</comment>
<dbReference type="GO" id="GO:0016491">
    <property type="term" value="F:oxidoreductase activity"/>
    <property type="evidence" value="ECO:0007669"/>
    <property type="project" value="UniProtKB-KW"/>
</dbReference>
<evidence type="ECO:0000313" key="5">
    <source>
        <dbReference type="EMBL" id="KAH7158183.1"/>
    </source>
</evidence>
<dbReference type="EMBL" id="JAGMUU010000003">
    <property type="protein sequence ID" value="KAH7158183.1"/>
    <property type="molecule type" value="Genomic_DNA"/>
</dbReference>
<name>A0A9P9FAA1_9HYPO</name>
<evidence type="ECO:0000259" key="4">
    <source>
        <dbReference type="Pfam" id="PF05368"/>
    </source>
</evidence>
<evidence type="ECO:0000256" key="1">
    <source>
        <dbReference type="ARBA" id="ARBA00006328"/>
    </source>
</evidence>
<dbReference type="PANTHER" id="PTHR42748">
    <property type="entry name" value="NITROGEN METABOLITE REPRESSION PROTEIN NMRA FAMILY MEMBER"/>
    <property type="match status" value="1"/>
</dbReference>
<proteinExistence type="inferred from homology"/>
<protein>
    <recommendedName>
        <fullName evidence="4">NmrA-like domain-containing protein</fullName>
    </recommendedName>
</protein>
<gene>
    <name evidence="5" type="ORF">B0J13DRAFT_190650</name>
</gene>
<evidence type="ECO:0000313" key="6">
    <source>
        <dbReference type="Proteomes" id="UP000717696"/>
    </source>
</evidence>